<gene>
    <name evidence="1" type="ORF">Satyrvirus27_6</name>
</gene>
<reference evidence="1" key="1">
    <citation type="submission" date="2018-10" db="EMBL/GenBank/DDBJ databases">
        <title>Hidden diversity of soil giant viruses.</title>
        <authorList>
            <person name="Schulz F."/>
            <person name="Alteio L."/>
            <person name="Goudeau D."/>
            <person name="Ryan E.M."/>
            <person name="Malmstrom R.R."/>
            <person name="Blanchard J."/>
            <person name="Woyke T."/>
        </authorList>
    </citation>
    <scope>NUCLEOTIDE SEQUENCE</scope>
    <source>
        <strain evidence="1">SAV1</strain>
    </source>
</reference>
<sequence>MNYILYTKILFLPKSYENVDNERIIELIKNSKSKYITEHTKIYFDDDAAFNNVYSENAWNFYITKKPIIPTIQQLSSPKIIVLLLNDTYVLDGDICCKKKIIKFDCPEESKKATATIYVSKNILIKALDLSFNQIKICHGHENLYSDHTHYYSTYALGIKSESVSFVNCETVGNVEKLQNEQPNGDGDGDGEFFGLDNLLTGTSTKTLYFVKCKNISLKKNCFISSCISFFASSYAELKKNLFSNSTIQIDVTTATLEKNVIRGKFHMNMFNCKCVNFLDNFMVLDRSYVHTYIHIDYSTSLNFIDNIVYQRSIPNVSAYDSVFDIDRASSLYTSNNYFVNVQYLASIKLYSKLNLFNNTFSKRLIEVSNYGGKCKLMPLNTYNTSKNVTCYYVKSKGKIVQKSELDDLAPIKDNLLKIKFPRKTNADTTDTKVFDEIEDIDQFIKDNFDLGIINIESIKSIDEELSAIKKKNFDYEDDEEYKKVFEEYKNHYSNKIVGVSMTSDKKLIFVTTTRNICIPDRIVTTFQ</sequence>
<accession>A0A3G5AJF4</accession>
<organism evidence="1">
    <name type="scientific">Satyrvirus sp</name>
    <dbReference type="NCBI Taxonomy" id="2487771"/>
    <lineage>
        <taxon>Viruses</taxon>
        <taxon>Varidnaviria</taxon>
        <taxon>Bamfordvirae</taxon>
        <taxon>Nucleocytoviricota</taxon>
        <taxon>Megaviricetes</taxon>
        <taxon>Imitervirales</taxon>
        <taxon>Mimiviridae</taxon>
        <taxon>Megamimivirinae</taxon>
    </lineage>
</organism>
<evidence type="ECO:0000313" key="1">
    <source>
        <dbReference type="EMBL" id="AYV85629.1"/>
    </source>
</evidence>
<proteinExistence type="predicted"/>
<protein>
    <submittedName>
        <fullName evidence="1">Uncharacterized protein</fullName>
    </submittedName>
</protein>
<name>A0A3G5AJF4_9VIRU</name>
<dbReference type="EMBL" id="MK072463">
    <property type="protein sequence ID" value="AYV85629.1"/>
    <property type="molecule type" value="Genomic_DNA"/>
</dbReference>